<keyword evidence="2" id="KW-1185">Reference proteome</keyword>
<reference evidence="1" key="1">
    <citation type="submission" date="2020-08" db="EMBL/GenBank/DDBJ databases">
        <title>Genome sequencing and assembly of the red palm weevil Rhynchophorus ferrugineus.</title>
        <authorList>
            <person name="Dias G.B."/>
            <person name="Bergman C.M."/>
            <person name="Manee M."/>
        </authorList>
    </citation>
    <scope>NUCLEOTIDE SEQUENCE</scope>
    <source>
        <strain evidence="1">AA-2017</strain>
        <tissue evidence="1">Whole larva</tissue>
    </source>
</reference>
<dbReference type="AlphaFoldDB" id="A0A834IJW7"/>
<dbReference type="Proteomes" id="UP000625711">
    <property type="component" value="Unassembled WGS sequence"/>
</dbReference>
<gene>
    <name evidence="1" type="ORF">GWI33_007426</name>
</gene>
<evidence type="ECO:0000313" key="1">
    <source>
        <dbReference type="EMBL" id="KAF7279293.1"/>
    </source>
</evidence>
<protein>
    <submittedName>
        <fullName evidence="1">Uncharacterized protein</fullName>
    </submittedName>
</protein>
<name>A0A834IJW7_RHYFE</name>
<dbReference type="EMBL" id="JAACXV010000370">
    <property type="protein sequence ID" value="KAF7279293.1"/>
    <property type="molecule type" value="Genomic_DNA"/>
</dbReference>
<dbReference type="PANTHER" id="PTHR11008:SF32">
    <property type="entry name" value="CIRCADIAN CLOCK-CONTROLLED PROTEIN DAYWAKE-RELATED"/>
    <property type="match status" value="1"/>
</dbReference>
<dbReference type="OrthoDB" id="8182977at2759"/>
<dbReference type="Gene3D" id="3.15.10.30">
    <property type="entry name" value="Haemolymph juvenile hormone binding protein"/>
    <property type="match status" value="1"/>
</dbReference>
<organism evidence="1 2">
    <name type="scientific">Rhynchophorus ferrugineus</name>
    <name type="common">Red palm weevil</name>
    <name type="synonym">Curculio ferrugineus</name>
    <dbReference type="NCBI Taxonomy" id="354439"/>
    <lineage>
        <taxon>Eukaryota</taxon>
        <taxon>Metazoa</taxon>
        <taxon>Ecdysozoa</taxon>
        <taxon>Arthropoda</taxon>
        <taxon>Hexapoda</taxon>
        <taxon>Insecta</taxon>
        <taxon>Pterygota</taxon>
        <taxon>Neoptera</taxon>
        <taxon>Endopterygota</taxon>
        <taxon>Coleoptera</taxon>
        <taxon>Polyphaga</taxon>
        <taxon>Cucujiformia</taxon>
        <taxon>Curculionidae</taxon>
        <taxon>Dryophthorinae</taxon>
        <taxon>Rhynchophorus</taxon>
    </lineage>
</organism>
<accession>A0A834IJW7</accession>
<dbReference type="GO" id="GO:0005615">
    <property type="term" value="C:extracellular space"/>
    <property type="evidence" value="ECO:0007669"/>
    <property type="project" value="TreeGrafter"/>
</dbReference>
<proteinExistence type="predicted"/>
<dbReference type="InterPro" id="IPR038606">
    <property type="entry name" value="To_sf"/>
</dbReference>
<evidence type="ECO:0000313" key="2">
    <source>
        <dbReference type="Proteomes" id="UP000625711"/>
    </source>
</evidence>
<dbReference type="PANTHER" id="PTHR11008">
    <property type="entry name" value="PROTEIN TAKEOUT-LIKE PROTEIN"/>
    <property type="match status" value="1"/>
</dbReference>
<sequence>MPGSPFRFCKESEANFDSCLTEAIQYAIGVLKSEFDQKGDYTINRTLMDMPIFGKGKADVKLDNLEMTHEISLEIESLQIECNKLPGDTLNKLMNEEWELLFRNQTPAMEKAYANEFKIYVQAFFDKIAANDLF</sequence>
<comment type="caution">
    <text evidence="1">The sequence shown here is derived from an EMBL/GenBank/DDBJ whole genome shotgun (WGS) entry which is preliminary data.</text>
</comment>